<evidence type="ECO:0000256" key="3">
    <source>
        <dbReference type="ARBA" id="ARBA00022980"/>
    </source>
</evidence>
<dbReference type="HAMAP" id="MF_01334">
    <property type="entry name" value="Ribosomal_bL25_CTC"/>
    <property type="match status" value="1"/>
</dbReference>
<evidence type="ECO:0000259" key="7">
    <source>
        <dbReference type="Pfam" id="PF14693"/>
    </source>
</evidence>
<evidence type="ECO:0000259" key="6">
    <source>
        <dbReference type="Pfam" id="PF01386"/>
    </source>
</evidence>
<feature type="domain" description="Large ribosomal subunit protein bL25 beta" evidence="7">
    <location>
        <begin position="98"/>
        <end position="180"/>
    </location>
</feature>
<dbReference type="Pfam" id="PF14693">
    <property type="entry name" value="Ribosomal_TL5_C"/>
    <property type="match status" value="1"/>
</dbReference>
<dbReference type="Proteomes" id="UP000198748">
    <property type="component" value="Unassembled WGS sequence"/>
</dbReference>
<keyword evidence="1 5" id="KW-0699">rRNA-binding</keyword>
<keyword evidence="2 5" id="KW-0694">RNA-binding</keyword>
<dbReference type="InterPro" id="IPR011035">
    <property type="entry name" value="Ribosomal_bL25/Gln-tRNA_synth"/>
</dbReference>
<dbReference type="Gene3D" id="2.170.120.20">
    <property type="entry name" value="Ribosomal protein L25, beta domain"/>
    <property type="match status" value="1"/>
</dbReference>
<dbReference type="NCBIfam" id="NF004132">
    <property type="entry name" value="PRK05618.2-2"/>
    <property type="match status" value="1"/>
</dbReference>
<feature type="domain" description="Large ribosomal subunit protein bL25 L25" evidence="6">
    <location>
        <begin position="9"/>
        <end position="90"/>
    </location>
</feature>
<evidence type="ECO:0000256" key="1">
    <source>
        <dbReference type="ARBA" id="ARBA00022730"/>
    </source>
</evidence>
<dbReference type="NCBIfam" id="TIGR00731">
    <property type="entry name" value="bL25_bact_ctc"/>
    <property type="match status" value="1"/>
</dbReference>
<dbReference type="Pfam" id="PF01386">
    <property type="entry name" value="Ribosomal_L25p"/>
    <property type="match status" value="1"/>
</dbReference>
<dbReference type="GO" id="GO:0006412">
    <property type="term" value="P:translation"/>
    <property type="evidence" value="ECO:0007669"/>
    <property type="project" value="UniProtKB-UniRule"/>
</dbReference>
<dbReference type="AlphaFoldDB" id="A0A1G8ADZ4"/>
<organism evidence="8 9">
    <name type="scientific">Dyadobacter soli</name>
    <dbReference type="NCBI Taxonomy" id="659014"/>
    <lineage>
        <taxon>Bacteria</taxon>
        <taxon>Pseudomonadati</taxon>
        <taxon>Bacteroidota</taxon>
        <taxon>Cytophagia</taxon>
        <taxon>Cytophagales</taxon>
        <taxon>Spirosomataceae</taxon>
        <taxon>Dyadobacter</taxon>
    </lineage>
</organism>
<dbReference type="GO" id="GO:0022625">
    <property type="term" value="C:cytosolic large ribosomal subunit"/>
    <property type="evidence" value="ECO:0007669"/>
    <property type="project" value="TreeGrafter"/>
</dbReference>
<evidence type="ECO:0000256" key="4">
    <source>
        <dbReference type="ARBA" id="ARBA00023274"/>
    </source>
</evidence>
<dbReference type="PANTHER" id="PTHR33284">
    <property type="entry name" value="RIBOSOMAL PROTEIN L25/GLN-TRNA SYNTHETASE, ANTI-CODON-BINDING DOMAIN-CONTAINING PROTEIN"/>
    <property type="match status" value="1"/>
</dbReference>
<dbReference type="EMBL" id="FNAN01000030">
    <property type="protein sequence ID" value="SDH19148.1"/>
    <property type="molecule type" value="Genomic_DNA"/>
</dbReference>
<evidence type="ECO:0000256" key="5">
    <source>
        <dbReference type="HAMAP-Rule" id="MF_01334"/>
    </source>
</evidence>
<dbReference type="GO" id="GO:0003735">
    <property type="term" value="F:structural constituent of ribosome"/>
    <property type="evidence" value="ECO:0007669"/>
    <property type="project" value="InterPro"/>
</dbReference>
<dbReference type="InterPro" id="IPR001021">
    <property type="entry name" value="Ribosomal_bL25_long"/>
</dbReference>
<dbReference type="InterPro" id="IPR037121">
    <property type="entry name" value="Ribosomal_bL25_C"/>
</dbReference>
<dbReference type="InterPro" id="IPR020056">
    <property type="entry name" value="Rbsml_bL25/Gln-tRNA_synth_N"/>
</dbReference>
<dbReference type="CDD" id="cd00495">
    <property type="entry name" value="Ribosomal_L25_TL5_CTC"/>
    <property type="match status" value="1"/>
</dbReference>
<dbReference type="InterPro" id="IPR029751">
    <property type="entry name" value="Ribosomal_L25_dom"/>
</dbReference>
<dbReference type="PANTHER" id="PTHR33284:SF1">
    <property type="entry name" value="RIBOSOMAL PROTEIN L25_GLN-TRNA SYNTHETASE, ANTI-CODON-BINDING DOMAIN-CONTAINING PROTEIN"/>
    <property type="match status" value="1"/>
</dbReference>
<keyword evidence="3 5" id="KW-0689">Ribosomal protein</keyword>
<keyword evidence="4 5" id="KW-0687">Ribonucleoprotein</keyword>
<dbReference type="OrthoDB" id="9786489at2"/>
<evidence type="ECO:0000313" key="9">
    <source>
        <dbReference type="Proteomes" id="UP000198748"/>
    </source>
</evidence>
<name>A0A1G8ADZ4_9BACT</name>
<dbReference type="Gene3D" id="2.40.240.10">
    <property type="entry name" value="Ribosomal Protein L25, Chain P"/>
    <property type="match status" value="1"/>
</dbReference>
<comment type="subunit">
    <text evidence="5">Part of the 50S ribosomal subunit; part of the 5S rRNA/L5/L18/L25 subcomplex. Contacts the 5S rRNA. Binds to the 5S rRNA independently of L5 and L18.</text>
</comment>
<reference evidence="9" key="1">
    <citation type="submission" date="2016-10" db="EMBL/GenBank/DDBJ databases">
        <authorList>
            <person name="Varghese N."/>
            <person name="Submissions S."/>
        </authorList>
    </citation>
    <scope>NUCLEOTIDE SEQUENCE [LARGE SCALE GENOMIC DNA]</scope>
    <source>
        <strain evidence="9">DSM 25329</strain>
    </source>
</reference>
<dbReference type="RefSeq" id="WP_090157513.1">
    <property type="nucleotide sequence ID" value="NZ_FNAN01000030.1"/>
</dbReference>
<comment type="function">
    <text evidence="5">This is one of the proteins that binds to the 5S RNA in the ribosome where it forms part of the central protuberance.</text>
</comment>
<dbReference type="SUPFAM" id="SSF50715">
    <property type="entry name" value="Ribosomal protein L25-like"/>
    <property type="match status" value="1"/>
</dbReference>
<evidence type="ECO:0000313" key="8">
    <source>
        <dbReference type="EMBL" id="SDH19148.1"/>
    </source>
</evidence>
<keyword evidence="9" id="KW-1185">Reference proteome</keyword>
<proteinExistence type="inferred from homology"/>
<accession>A0A1G8ADZ4</accession>
<dbReference type="GO" id="GO:0008097">
    <property type="term" value="F:5S rRNA binding"/>
    <property type="evidence" value="ECO:0007669"/>
    <property type="project" value="InterPro"/>
</dbReference>
<dbReference type="STRING" id="659014.SAMN04487996_13062"/>
<dbReference type="InterPro" id="IPR020930">
    <property type="entry name" value="Ribosomal_uL5_bac-type"/>
</dbReference>
<comment type="similarity">
    <text evidence="5">Belongs to the bacterial ribosomal protein bL25 family. CTC subfamily.</text>
</comment>
<dbReference type="InterPro" id="IPR020057">
    <property type="entry name" value="Ribosomal_bL25_b-dom"/>
</dbReference>
<evidence type="ECO:0000256" key="2">
    <source>
        <dbReference type="ARBA" id="ARBA00022884"/>
    </source>
</evidence>
<protein>
    <recommendedName>
        <fullName evidence="5">Large ribosomal subunit protein bL25</fullName>
    </recommendedName>
    <alternativeName>
        <fullName evidence="5">General stress protein CTC</fullName>
    </alternativeName>
</protein>
<gene>
    <name evidence="5" type="primary">rplY</name>
    <name evidence="5" type="synonym">ctc</name>
    <name evidence="8" type="ORF">SAMN04487996_13062</name>
</gene>
<sequence length="188" mass="20591">MKSLEIVGFKRANLGKVESQNLRAQGYVPSVLYGGDEQVHFYAPAMLFRELLFTPDIFNVTLNIEGTEYNAILQEKQFHPVNDALIHADFLQIVAGKEIKVEVPIKLTGTSAGVMKGGKMNQKLRKLRVQGLAENIPDYVNVDVTELDLGKSVKVGALKAENFVILTAASNPIASVEIPRALRGTLGK</sequence>